<proteinExistence type="inferred from homology"/>
<name>W9YMZ6_9EURO</name>
<gene>
    <name evidence="5" type="ORF">A1O1_04157</name>
</gene>
<keyword evidence="6" id="KW-1185">Reference proteome</keyword>
<dbReference type="EMBL" id="AMWN01000003">
    <property type="protein sequence ID" value="EXJ91050.1"/>
    <property type="molecule type" value="Genomic_DNA"/>
</dbReference>
<evidence type="ECO:0000313" key="5">
    <source>
        <dbReference type="EMBL" id="EXJ91050.1"/>
    </source>
</evidence>
<dbReference type="SUPFAM" id="SSF51735">
    <property type="entry name" value="NAD(P)-binding Rossmann-fold domains"/>
    <property type="match status" value="1"/>
</dbReference>
<accession>W9YMZ6</accession>
<sequence>MSPDTRNPTLVPSKDQPPLPSNFSPVFLRNQFWTKIELPTRQKYPDVSGTSAIITGSNTGLGFEAARQLLSLGLSHLVMGVRSLTTGTAAATRLQTANPTAKINVWQLDMESYDSIQAFAAKCQDNLSRIDMVILNAGISPLEFKTLPATGHERTIQTNHISTVLLAILMLPIMKSKSKDRGPTPSPPVLTVVNSVTAHLCKFPNRGRRPLLPSFDDTAITPFDGQERYSVSKLLCQLFIVKLAELVDPNDVIINMVDPGLTKGTSLFRELSGAVAIVAKAFFSLAGRPVRRGAATYVDAGLGHGKESHGCFLMNCQIAPLACWYYTDGEILSDVIWKETLQELDFAGAEQIVSSMSSLK</sequence>
<dbReference type="OrthoDB" id="191139at2759"/>
<dbReference type="AlphaFoldDB" id="W9YMZ6"/>
<dbReference type="Pfam" id="PF00106">
    <property type="entry name" value="adh_short"/>
    <property type="match status" value="1"/>
</dbReference>
<dbReference type="InterPro" id="IPR002347">
    <property type="entry name" value="SDR_fam"/>
</dbReference>
<evidence type="ECO:0000256" key="2">
    <source>
        <dbReference type="ARBA" id="ARBA00022857"/>
    </source>
</evidence>
<dbReference type="HOGENOM" id="CLU_010194_44_4_1"/>
<evidence type="ECO:0000256" key="4">
    <source>
        <dbReference type="SAM" id="MobiDB-lite"/>
    </source>
</evidence>
<evidence type="ECO:0000256" key="1">
    <source>
        <dbReference type="ARBA" id="ARBA00006484"/>
    </source>
</evidence>
<dbReference type="GO" id="GO:0016491">
    <property type="term" value="F:oxidoreductase activity"/>
    <property type="evidence" value="ECO:0007669"/>
    <property type="project" value="UniProtKB-KW"/>
</dbReference>
<feature type="compositionally biased region" description="Polar residues" evidence="4">
    <location>
        <begin position="1"/>
        <end position="10"/>
    </location>
</feature>
<evidence type="ECO:0000256" key="3">
    <source>
        <dbReference type="ARBA" id="ARBA00023002"/>
    </source>
</evidence>
<dbReference type="PANTHER" id="PTHR24320">
    <property type="entry name" value="RETINOL DEHYDROGENASE"/>
    <property type="match status" value="1"/>
</dbReference>
<keyword evidence="3" id="KW-0560">Oxidoreductase</keyword>
<comment type="caution">
    <text evidence="5">The sequence shown here is derived from an EMBL/GenBank/DDBJ whole genome shotgun (WGS) entry which is preliminary data.</text>
</comment>
<keyword evidence="2" id="KW-0521">NADP</keyword>
<feature type="region of interest" description="Disordered" evidence="4">
    <location>
        <begin position="1"/>
        <end position="22"/>
    </location>
</feature>
<protein>
    <recommendedName>
        <fullName evidence="7">Short-chain dehydrogenase/reductase family protein</fullName>
    </recommendedName>
</protein>
<dbReference type="PRINTS" id="PR00081">
    <property type="entry name" value="GDHRDH"/>
</dbReference>
<reference evidence="5 6" key="1">
    <citation type="submission" date="2013-03" db="EMBL/GenBank/DDBJ databases">
        <title>The Genome Sequence of Capronia coronata CBS 617.96.</title>
        <authorList>
            <consortium name="The Broad Institute Genomics Platform"/>
            <person name="Cuomo C."/>
            <person name="de Hoog S."/>
            <person name="Gorbushina A."/>
            <person name="Walker B."/>
            <person name="Young S.K."/>
            <person name="Zeng Q."/>
            <person name="Gargeya S."/>
            <person name="Fitzgerald M."/>
            <person name="Haas B."/>
            <person name="Abouelleil A."/>
            <person name="Allen A.W."/>
            <person name="Alvarado L."/>
            <person name="Arachchi H.M."/>
            <person name="Berlin A.M."/>
            <person name="Chapman S.B."/>
            <person name="Gainer-Dewar J."/>
            <person name="Goldberg J."/>
            <person name="Griggs A."/>
            <person name="Gujja S."/>
            <person name="Hansen M."/>
            <person name="Howarth C."/>
            <person name="Imamovic A."/>
            <person name="Ireland A."/>
            <person name="Larimer J."/>
            <person name="McCowan C."/>
            <person name="Murphy C."/>
            <person name="Pearson M."/>
            <person name="Poon T.W."/>
            <person name="Priest M."/>
            <person name="Roberts A."/>
            <person name="Saif S."/>
            <person name="Shea T."/>
            <person name="Sisk P."/>
            <person name="Sykes S."/>
            <person name="Wortman J."/>
            <person name="Nusbaum C."/>
            <person name="Birren B."/>
        </authorList>
    </citation>
    <scope>NUCLEOTIDE SEQUENCE [LARGE SCALE GENOMIC DNA]</scope>
    <source>
        <strain evidence="5 6">CBS 617.96</strain>
    </source>
</reference>
<dbReference type="Proteomes" id="UP000019484">
    <property type="component" value="Unassembled WGS sequence"/>
</dbReference>
<evidence type="ECO:0000313" key="6">
    <source>
        <dbReference type="Proteomes" id="UP000019484"/>
    </source>
</evidence>
<dbReference type="Gene3D" id="3.40.50.720">
    <property type="entry name" value="NAD(P)-binding Rossmann-like Domain"/>
    <property type="match status" value="1"/>
</dbReference>
<dbReference type="RefSeq" id="XP_007723244.1">
    <property type="nucleotide sequence ID" value="XM_007725054.1"/>
</dbReference>
<dbReference type="eggNOG" id="KOG1208">
    <property type="taxonomic scope" value="Eukaryota"/>
</dbReference>
<comment type="similarity">
    <text evidence="1">Belongs to the short-chain dehydrogenases/reductases (SDR) family.</text>
</comment>
<organism evidence="5 6">
    <name type="scientific">Capronia coronata CBS 617.96</name>
    <dbReference type="NCBI Taxonomy" id="1182541"/>
    <lineage>
        <taxon>Eukaryota</taxon>
        <taxon>Fungi</taxon>
        <taxon>Dikarya</taxon>
        <taxon>Ascomycota</taxon>
        <taxon>Pezizomycotina</taxon>
        <taxon>Eurotiomycetes</taxon>
        <taxon>Chaetothyriomycetidae</taxon>
        <taxon>Chaetothyriales</taxon>
        <taxon>Herpotrichiellaceae</taxon>
        <taxon>Capronia</taxon>
    </lineage>
</organism>
<dbReference type="InterPro" id="IPR036291">
    <property type="entry name" value="NAD(P)-bd_dom_sf"/>
</dbReference>
<dbReference type="GeneID" id="19159043"/>
<dbReference type="STRING" id="1182541.W9YMZ6"/>
<dbReference type="PANTHER" id="PTHR24320:SF252">
    <property type="entry name" value="DEHYDROGENASE_REDUCTASE FAMILY PROTEIN, PUTATIVE (AFU_ORTHOLOGUE AFUA_3G08550)-RELATED"/>
    <property type="match status" value="1"/>
</dbReference>
<evidence type="ECO:0008006" key="7">
    <source>
        <dbReference type="Google" id="ProtNLM"/>
    </source>
</evidence>